<dbReference type="InterPro" id="IPR036388">
    <property type="entry name" value="WH-like_DNA-bd_sf"/>
</dbReference>
<dbReference type="Pfam" id="PF02195">
    <property type="entry name" value="ParB_N"/>
    <property type="match status" value="1"/>
</dbReference>
<dbReference type="Gene3D" id="3.90.1530.10">
    <property type="entry name" value="Conserved hypothetical protein from pyrococcus furiosus pfu- 392566-001, ParB domain"/>
    <property type="match status" value="1"/>
</dbReference>
<dbReference type="STRING" id="61595.SAMN05421644_11027"/>
<dbReference type="RefSeq" id="WP_091332651.1">
    <property type="nucleotide sequence ID" value="NZ_FNOW01000010.1"/>
</dbReference>
<dbReference type="OrthoDB" id="5769269at2"/>
<proteinExistence type="predicted"/>
<protein>
    <submittedName>
        <fullName evidence="3">ParB-like nuclease domain-containing protein</fullName>
    </submittedName>
</protein>
<accession>A0A1H3DVI3</accession>
<reference evidence="4" key="1">
    <citation type="submission" date="2016-10" db="EMBL/GenBank/DDBJ databases">
        <authorList>
            <person name="Varghese N."/>
            <person name="Submissions S."/>
        </authorList>
    </citation>
    <scope>NUCLEOTIDE SEQUENCE [LARGE SCALE GENOMIC DNA]</scope>
    <source>
        <strain evidence="4">DSM 173</strain>
    </source>
</reference>
<dbReference type="EMBL" id="FNOW01000010">
    <property type="protein sequence ID" value="SDX70340.1"/>
    <property type="molecule type" value="Genomic_DNA"/>
</dbReference>
<sequence length="334" mass="36204">MTKRPQGQGASAPTSTSPTPIKLPINGLTIDPEIQQRTRVDEALIAEYAENIGDWIHAAPIVVFSDGYSRFVADGFQRTEAARRAGLYEIPAIQFNGTRQDALRYALSANATHGRRRSREDLERAYATAVREGFCQAADTECVASLLKCSARWASELTKLAREAAKIARDAEIQRLAEDGKSQREIAEQVGVSVGSVNATVQKWNTSKTERIDPVAPPLANDYAQGDTAPEPIIVEEIEGDDLAAIRDETDKLHAETAAPAPATPAPKPPTAKDAMHAAHRVTGLLGLVRQALEQVEDAEVSLLESDARILIRELRTATDRLVARFGAEEVGHA</sequence>
<feature type="compositionally biased region" description="Polar residues" evidence="1">
    <location>
        <begin position="8"/>
        <end position="19"/>
    </location>
</feature>
<dbReference type="InterPro" id="IPR036086">
    <property type="entry name" value="ParB/Sulfiredoxin_sf"/>
</dbReference>
<dbReference type="AlphaFoldDB" id="A0A1H3DVI3"/>
<name>A0A1H3DVI3_ALLWA</name>
<dbReference type="InterPro" id="IPR003115">
    <property type="entry name" value="ParB_N"/>
</dbReference>
<feature type="region of interest" description="Disordered" evidence="1">
    <location>
        <begin position="1"/>
        <end position="26"/>
    </location>
</feature>
<evidence type="ECO:0000256" key="1">
    <source>
        <dbReference type="SAM" id="MobiDB-lite"/>
    </source>
</evidence>
<organism evidence="3 4">
    <name type="scientific">Allochromatium warmingii</name>
    <name type="common">Chromatium warmingii</name>
    <dbReference type="NCBI Taxonomy" id="61595"/>
    <lineage>
        <taxon>Bacteria</taxon>
        <taxon>Pseudomonadati</taxon>
        <taxon>Pseudomonadota</taxon>
        <taxon>Gammaproteobacteria</taxon>
        <taxon>Chromatiales</taxon>
        <taxon>Chromatiaceae</taxon>
        <taxon>Allochromatium</taxon>
    </lineage>
</organism>
<evidence type="ECO:0000313" key="4">
    <source>
        <dbReference type="Proteomes" id="UP000198672"/>
    </source>
</evidence>
<evidence type="ECO:0000259" key="2">
    <source>
        <dbReference type="Pfam" id="PF02195"/>
    </source>
</evidence>
<feature type="domain" description="ParB-like N-terminal" evidence="2">
    <location>
        <begin position="29"/>
        <end position="110"/>
    </location>
</feature>
<dbReference type="Gene3D" id="1.10.10.10">
    <property type="entry name" value="Winged helix-like DNA-binding domain superfamily/Winged helix DNA-binding domain"/>
    <property type="match status" value="1"/>
</dbReference>
<gene>
    <name evidence="3" type="ORF">SAMN05421644_11027</name>
</gene>
<keyword evidence="4" id="KW-1185">Reference proteome</keyword>
<dbReference type="Proteomes" id="UP000198672">
    <property type="component" value="Unassembled WGS sequence"/>
</dbReference>
<dbReference type="SUPFAM" id="SSF110849">
    <property type="entry name" value="ParB/Sulfiredoxin"/>
    <property type="match status" value="1"/>
</dbReference>
<evidence type="ECO:0000313" key="3">
    <source>
        <dbReference type="EMBL" id="SDX70340.1"/>
    </source>
</evidence>